<organism evidence="1 2">
    <name type="scientific">Apiospora marii</name>
    <dbReference type="NCBI Taxonomy" id="335849"/>
    <lineage>
        <taxon>Eukaryota</taxon>
        <taxon>Fungi</taxon>
        <taxon>Dikarya</taxon>
        <taxon>Ascomycota</taxon>
        <taxon>Pezizomycotina</taxon>
        <taxon>Sordariomycetes</taxon>
        <taxon>Xylariomycetidae</taxon>
        <taxon>Amphisphaeriales</taxon>
        <taxon>Apiosporaceae</taxon>
        <taxon>Apiospora</taxon>
    </lineage>
</organism>
<dbReference type="Gene3D" id="2.40.50.140">
    <property type="entry name" value="Nucleic acid-binding proteins"/>
    <property type="match status" value="1"/>
</dbReference>
<sequence>MAPKKLVIFAGAPERSSLEQDGPDLLNGFLEPHARFIKESDPSLPQHHLAASANDYDVDAAAWRSIPLHRAQLHTGFSQVHELSQNYVGDDNFFSSVSASGSFRGTGDDTSGLSQSLLNDFYDHSLAVHQDVRSSQLPSESSVMGSQSFLTTLSYEDSFSEGASSQADRTLGLGNGRLSNLSALPNAAHLKAIQPQTMSVNLIVGVISIAEPRTVTTKWGSSKTLIELLVGDETKAGFSVTFWLTATGNAANETDAILRVLRRRDIILLRNVALSEFKTKVHGHSLRKGFTKIQLLYRQRLDEEDIGGFYSIRDLSSRSATHPQVLKTARVRQWVLDFVAQPVYAGQDNRQGLRRWEMPPDDSQ</sequence>
<dbReference type="Proteomes" id="UP001396898">
    <property type="component" value="Unassembled WGS sequence"/>
</dbReference>
<proteinExistence type="predicted"/>
<dbReference type="InterPro" id="IPR012340">
    <property type="entry name" value="NA-bd_OB-fold"/>
</dbReference>
<evidence type="ECO:0000313" key="1">
    <source>
        <dbReference type="EMBL" id="KAK8012563.1"/>
    </source>
</evidence>
<protein>
    <recommendedName>
        <fullName evidence="3">Telomeric single stranded DNA binding POT1/Cdc13 domain-containing protein</fullName>
    </recommendedName>
</protein>
<name>A0ABR1RHF5_9PEZI</name>
<gene>
    <name evidence="1" type="ORF">PG991_009938</name>
</gene>
<accession>A0ABR1RHF5</accession>
<evidence type="ECO:0000313" key="2">
    <source>
        <dbReference type="Proteomes" id="UP001396898"/>
    </source>
</evidence>
<evidence type="ECO:0008006" key="3">
    <source>
        <dbReference type="Google" id="ProtNLM"/>
    </source>
</evidence>
<dbReference type="EMBL" id="JAQQWI010000015">
    <property type="protein sequence ID" value="KAK8012563.1"/>
    <property type="molecule type" value="Genomic_DNA"/>
</dbReference>
<dbReference type="SUPFAM" id="SSF50249">
    <property type="entry name" value="Nucleic acid-binding proteins"/>
    <property type="match status" value="1"/>
</dbReference>
<comment type="caution">
    <text evidence="1">The sequence shown here is derived from an EMBL/GenBank/DDBJ whole genome shotgun (WGS) entry which is preliminary data.</text>
</comment>
<reference evidence="1 2" key="1">
    <citation type="submission" date="2023-01" db="EMBL/GenBank/DDBJ databases">
        <title>Analysis of 21 Apiospora genomes using comparative genomics revels a genus with tremendous synthesis potential of carbohydrate active enzymes and secondary metabolites.</title>
        <authorList>
            <person name="Sorensen T."/>
        </authorList>
    </citation>
    <scope>NUCLEOTIDE SEQUENCE [LARGE SCALE GENOMIC DNA]</scope>
    <source>
        <strain evidence="1 2">CBS 20057</strain>
    </source>
</reference>
<keyword evidence="2" id="KW-1185">Reference proteome</keyword>